<evidence type="ECO:0000256" key="1">
    <source>
        <dbReference type="ARBA" id="ARBA00001913"/>
    </source>
</evidence>
<dbReference type="Gene3D" id="3.40.720.10">
    <property type="entry name" value="Alkaline Phosphatase, subunit A"/>
    <property type="match status" value="1"/>
</dbReference>
<gene>
    <name evidence="9" type="ORF">B7P43_G05647</name>
</gene>
<evidence type="ECO:0000256" key="6">
    <source>
        <dbReference type="ARBA" id="ARBA00023180"/>
    </source>
</evidence>
<evidence type="ECO:0000313" key="9">
    <source>
        <dbReference type="EMBL" id="PNF39713.1"/>
    </source>
</evidence>
<dbReference type="Pfam" id="PF00884">
    <property type="entry name" value="Sulfatase"/>
    <property type="match status" value="1"/>
</dbReference>
<dbReference type="GO" id="GO:0046872">
    <property type="term" value="F:metal ion binding"/>
    <property type="evidence" value="ECO:0007669"/>
    <property type="project" value="UniProtKB-KW"/>
</dbReference>
<dbReference type="Proteomes" id="UP000235965">
    <property type="component" value="Unassembled WGS sequence"/>
</dbReference>
<sequence length="544" mass="60887">MFVLSCYIGCLLTAIRAQQPPHIIFIVADDLGWNDVSFHGSDQIPTPNIDALAYNGVILNNYYSQPTCTPSRTALMTGRYPFHSGMQGRPILNSEPRGLPLQEKILPQYLKELGYVTRAFGKWHLGFYKREFTPTYRGFDSHLGYWGGYTSYYDHILEDMYPDGRSLSGHDLRHNMETVWQLDGEYATDMFTSVTVNTIRHHNTSNPLFLYVAHLAVHAGNAGKPLEAPQETVNNFAYIPDPNRRTYAAMVSKLDDSVGQIVGALMEKGMLGNSIIVFVSDNGAPSVGDYQNWGSNYPLRGNKGSLWEGGVRCIGLVWSPLINNSHRVSNEPMHVTDWLPTLLSAAGRNLSELANKLDGADQWSSISTNHTSQRKHLIIEIDEVMKTAAIRDREWKLVIGSFGTNGSIDGYYGEKGHEARNPAYNILAITNSTVATSIARYGHTATDTEINELRNSATVKCLFDGQYPVTDCNPSQTRQPCLFNIVSDPCEMHNLASTKEATLRQLYHMLVDEKESLVPQLTKPRDFDGANPAKFNYTWSSWQD</sequence>
<dbReference type="SUPFAM" id="SSF53649">
    <property type="entry name" value="Alkaline phosphatase-like"/>
    <property type="match status" value="1"/>
</dbReference>
<keyword evidence="10" id="KW-1185">Reference proteome</keyword>
<comment type="cofactor">
    <cofactor evidence="1">
        <name>Ca(2+)</name>
        <dbReference type="ChEBI" id="CHEBI:29108"/>
    </cofactor>
</comment>
<dbReference type="InterPro" id="IPR017850">
    <property type="entry name" value="Alkaline_phosphatase_core_sf"/>
</dbReference>
<reference evidence="9 10" key="1">
    <citation type="submission" date="2017-12" db="EMBL/GenBank/DDBJ databases">
        <title>Hemimetabolous genomes reveal molecular basis of termite eusociality.</title>
        <authorList>
            <person name="Harrison M.C."/>
            <person name="Jongepier E."/>
            <person name="Robertson H.M."/>
            <person name="Arning N."/>
            <person name="Bitard-Feildel T."/>
            <person name="Chao H."/>
            <person name="Childers C.P."/>
            <person name="Dinh H."/>
            <person name="Doddapaneni H."/>
            <person name="Dugan S."/>
            <person name="Gowin J."/>
            <person name="Greiner C."/>
            <person name="Han Y."/>
            <person name="Hu H."/>
            <person name="Hughes D.S.T."/>
            <person name="Huylmans A.-K."/>
            <person name="Kemena C."/>
            <person name="Kremer L.P.M."/>
            <person name="Lee S.L."/>
            <person name="Lopez-Ezquerra A."/>
            <person name="Mallet L."/>
            <person name="Monroy-Kuhn J.M."/>
            <person name="Moser A."/>
            <person name="Murali S.C."/>
            <person name="Muzny D.M."/>
            <person name="Otani S."/>
            <person name="Piulachs M.-D."/>
            <person name="Poelchau M."/>
            <person name="Qu J."/>
            <person name="Schaub F."/>
            <person name="Wada-Katsumata A."/>
            <person name="Worley K.C."/>
            <person name="Xie Q."/>
            <person name="Ylla G."/>
            <person name="Poulsen M."/>
            <person name="Gibbs R.A."/>
            <person name="Schal C."/>
            <person name="Richards S."/>
            <person name="Belles X."/>
            <person name="Korb J."/>
            <person name="Bornberg-Bauer E."/>
        </authorList>
    </citation>
    <scope>NUCLEOTIDE SEQUENCE [LARGE SCALE GENOMIC DNA]</scope>
    <source>
        <tissue evidence="9">Whole body</tissue>
    </source>
</reference>
<feature type="chain" id="PRO_5014418079" description="Sulfatase N-terminal domain-containing protein" evidence="7">
    <location>
        <begin position="18"/>
        <end position="544"/>
    </location>
</feature>
<evidence type="ECO:0000259" key="8">
    <source>
        <dbReference type="Pfam" id="PF00884"/>
    </source>
</evidence>
<dbReference type="STRING" id="105785.A0A2J7RFU7"/>
<feature type="signal peptide" evidence="7">
    <location>
        <begin position="1"/>
        <end position="17"/>
    </location>
</feature>
<evidence type="ECO:0000256" key="2">
    <source>
        <dbReference type="ARBA" id="ARBA00008779"/>
    </source>
</evidence>
<evidence type="ECO:0000313" key="10">
    <source>
        <dbReference type="Proteomes" id="UP000235965"/>
    </source>
</evidence>
<dbReference type="AlphaFoldDB" id="A0A2J7RFU7"/>
<evidence type="ECO:0000256" key="4">
    <source>
        <dbReference type="ARBA" id="ARBA00022801"/>
    </source>
</evidence>
<keyword evidence="6" id="KW-0325">Glycoprotein</keyword>
<dbReference type="InParanoid" id="A0A2J7RFU7"/>
<dbReference type="GO" id="GO:0008484">
    <property type="term" value="F:sulfuric ester hydrolase activity"/>
    <property type="evidence" value="ECO:0007669"/>
    <property type="project" value="InterPro"/>
</dbReference>
<proteinExistence type="inferred from homology"/>
<accession>A0A2J7RFU7</accession>
<dbReference type="PANTHER" id="PTHR10342">
    <property type="entry name" value="ARYLSULFATASE"/>
    <property type="match status" value="1"/>
</dbReference>
<protein>
    <recommendedName>
        <fullName evidence="8">Sulfatase N-terminal domain-containing protein</fullName>
    </recommendedName>
</protein>
<name>A0A2J7RFU7_9NEOP</name>
<dbReference type="Gene3D" id="3.30.1120.10">
    <property type="match status" value="1"/>
</dbReference>
<dbReference type="CDD" id="cd16029">
    <property type="entry name" value="4-S"/>
    <property type="match status" value="1"/>
</dbReference>
<keyword evidence="5" id="KW-0106">Calcium</keyword>
<dbReference type="OrthoDB" id="103349at2759"/>
<organism evidence="9 10">
    <name type="scientific">Cryptotermes secundus</name>
    <dbReference type="NCBI Taxonomy" id="105785"/>
    <lineage>
        <taxon>Eukaryota</taxon>
        <taxon>Metazoa</taxon>
        <taxon>Ecdysozoa</taxon>
        <taxon>Arthropoda</taxon>
        <taxon>Hexapoda</taxon>
        <taxon>Insecta</taxon>
        <taxon>Pterygota</taxon>
        <taxon>Neoptera</taxon>
        <taxon>Polyneoptera</taxon>
        <taxon>Dictyoptera</taxon>
        <taxon>Blattodea</taxon>
        <taxon>Blattoidea</taxon>
        <taxon>Termitoidae</taxon>
        <taxon>Kalotermitidae</taxon>
        <taxon>Cryptotermitinae</taxon>
        <taxon>Cryptotermes</taxon>
    </lineage>
</organism>
<keyword evidence="4" id="KW-0378">Hydrolase</keyword>
<evidence type="ECO:0000256" key="3">
    <source>
        <dbReference type="ARBA" id="ARBA00022723"/>
    </source>
</evidence>
<dbReference type="EMBL" id="NEVH01004410">
    <property type="protein sequence ID" value="PNF39713.1"/>
    <property type="molecule type" value="Genomic_DNA"/>
</dbReference>
<dbReference type="InterPro" id="IPR000917">
    <property type="entry name" value="Sulfatase_N"/>
</dbReference>
<evidence type="ECO:0000256" key="5">
    <source>
        <dbReference type="ARBA" id="ARBA00022837"/>
    </source>
</evidence>
<comment type="similarity">
    <text evidence="2">Belongs to the sulfatase family.</text>
</comment>
<dbReference type="InterPro" id="IPR024607">
    <property type="entry name" value="Sulfatase_CS"/>
</dbReference>
<keyword evidence="3" id="KW-0479">Metal-binding</keyword>
<evidence type="ECO:0000256" key="7">
    <source>
        <dbReference type="SAM" id="SignalP"/>
    </source>
</evidence>
<dbReference type="PROSITE" id="PS00523">
    <property type="entry name" value="SULFATASE_1"/>
    <property type="match status" value="1"/>
</dbReference>
<dbReference type="PANTHER" id="PTHR10342:SF264">
    <property type="entry name" value="MIP05773P-RELATED"/>
    <property type="match status" value="1"/>
</dbReference>
<feature type="domain" description="Sulfatase N-terminal" evidence="8">
    <location>
        <begin position="21"/>
        <end position="347"/>
    </location>
</feature>
<dbReference type="InterPro" id="IPR047115">
    <property type="entry name" value="ARSB"/>
</dbReference>
<keyword evidence="7" id="KW-0732">Signal</keyword>
<comment type="caution">
    <text evidence="9">The sequence shown here is derived from an EMBL/GenBank/DDBJ whole genome shotgun (WGS) entry which is preliminary data.</text>
</comment>